<proteinExistence type="predicted"/>
<dbReference type="Pfam" id="PF04860">
    <property type="entry name" value="Phage_portal"/>
    <property type="match status" value="1"/>
</dbReference>
<reference evidence="1 2" key="1">
    <citation type="submission" date="2017-09" db="EMBL/GenBank/DDBJ databases">
        <title>Large-scale bioinformatics analysis of Bacillus genomes uncovers conserved roles of natural products in bacterial physiology.</title>
        <authorList>
            <consortium name="Agbiome Team Llc"/>
            <person name="Bleich R.M."/>
            <person name="Grubbs K.J."/>
            <person name="Santa Maria K.C."/>
            <person name="Allen S.E."/>
            <person name="Farag S."/>
            <person name="Shank E.A."/>
            <person name="Bowers A."/>
        </authorList>
    </citation>
    <scope>NUCLEOTIDE SEQUENCE [LARGE SCALE GENOMIC DNA]</scope>
    <source>
        <strain evidence="1 2">AFS080080</strain>
    </source>
</reference>
<comment type="caution">
    <text evidence="1">The sequence shown here is derived from an EMBL/GenBank/DDBJ whole genome shotgun (WGS) entry which is preliminary data.</text>
</comment>
<evidence type="ECO:0000313" key="1">
    <source>
        <dbReference type="EMBL" id="PFZ20093.1"/>
    </source>
</evidence>
<dbReference type="Gene3D" id="3.40.140.120">
    <property type="match status" value="1"/>
</dbReference>
<evidence type="ECO:0000313" key="2">
    <source>
        <dbReference type="Proteomes" id="UP000223311"/>
    </source>
</evidence>
<dbReference type="Proteomes" id="UP000223311">
    <property type="component" value="Unassembled WGS sequence"/>
</dbReference>
<sequence>MMAFPFSFNKNKKDYSKNSFSTAIYSGKPATIISEEEALKIPSVKAAVELISNSISTLPIYLYVENEIDKSIEKVSDSRVNILNHRSNKFQTAQSIKKKVVSDYLLHGKAYLYKKNGELHHLEARNVDETDYTDDGITPGYKEITYNGPSTVELDSSEVIIIDSATNGILADGGKILVQASQQIEYSLALLTNSAVPTGVLKSASRLTETVINRLRESWESLYQGASRSGRTIILEEGMEFVPLSMKPDEMQLTDSHKTMISDIARLFNIPESMINSSANKYNSLEQNGAQYLKGTLFPIITAIEGSLDNEMLNETEQKLGYYFRFDTSEILRTTESEKIKTVSEALSNGLISFNEARAKLDMPKIEKDYYTLSLGNVLKDAKTGELTIPNMGVVENQAKGERTNENNGIKK</sequence>
<organism evidence="1 2">
    <name type="scientific">Bacillus wiedmannii</name>
    <dbReference type="NCBI Taxonomy" id="1890302"/>
    <lineage>
        <taxon>Bacteria</taxon>
        <taxon>Bacillati</taxon>
        <taxon>Bacillota</taxon>
        <taxon>Bacilli</taxon>
        <taxon>Bacillales</taxon>
        <taxon>Bacillaceae</taxon>
        <taxon>Bacillus</taxon>
        <taxon>Bacillus cereus group</taxon>
    </lineage>
</organism>
<accession>A0A2B5I488</accession>
<gene>
    <name evidence="1" type="ORF">COL66_28695</name>
</gene>
<dbReference type="EMBL" id="NVGE01000072">
    <property type="protein sequence ID" value="PFZ20093.1"/>
    <property type="molecule type" value="Genomic_DNA"/>
</dbReference>
<dbReference type="InterPro" id="IPR006944">
    <property type="entry name" value="Phage/GTA_portal"/>
</dbReference>
<dbReference type="Gene3D" id="3.30.1120.70">
    <property type="match status" value="1"/>
</dbReference>
<dbReference type="Gene3D" id="1.20.1270.210">
    <property type="match status" value="1"/>
</dbReference>
<protein>
    <submittedName>
        <fullName evidence="1">Phage portal protein</fullName>
    </submittedName>
</protein>
<dbReference type="AlphaFoldDB" id="A0A2B5I488"/>
<name>A0A2B5I488_9BACI</name>
<dbReference type="RefSeq" id="WP_098577703.1">
    <property type="nucleotide sequence ID" value="NZ_NVGE01000072.1"/>
</dbReference>
<dbReference type="NCBIfam" id="TIGR01537">
    <property type="entry name" value="portal_HK97"/>
    <property type="match status" value="1"/>
</dbReference>
<dbReference type="InterPro" id="IPR006427">
    <property type="entry name" value="Portal_HK97"/>
</dbReference>